<feature type="active site" description="Proton acceptor; for enolization step" evidence="2">
    <location>
        <position position="67"/>
    </location>
</feature>
<comment type="similarity">
    <text evidence="2">Belongs to the glucosamine/galactosamine-6-phosphate isomerase family. NagB subfamily.</text>
</comment>
<dbReference type="GO" id="GO:0005737">
    <property type="term" value="C:cytoplasm"/>
    <property type="evidence" value="ECO:0007669"/>
    <property type="project" value="TreeGrafter"/>
</dbReference>
<evidence type="ECO:0000259" key="3">
    <source>
        <dbReference type="Pfam" id="PF01182"/>
    </source>
</evidence>
<dbReference type="EC" id="3.5.99.6" evidence="2"/>
<dbReference type="InterPro" id="IPR018321">
    <property type="entry name" value="Glucosamine6P_isomerase_CS"/>
</dbReference>
<keyword evidence="5" id="KW-1185">Reference proteome</keyword>
<dbReference type="PANTHER" id="PTHR11280">
    <property type="entry name" value="GLUCOSAMINE-6-PHOSPHATE ISOMERASE"/>
    <property type="match status" value="1"/>
</dbReference>
<comment type="function">
    <text evidence="2">Catalyzes the reversible isomerization-deamination of glucosamine 6-phosphate (GlcN6P) to form fructose 6-phosphate (Fru6P) and ammonium ion.</text>
</comment>
<evidence type="ECO:0000256" key="2">
    <source>
        <dbReference type="HAMAP-Rule" id="MF_01241"/>
    </source>
</evidence>
<proteinExistence type="inferred from homology"/>
<feature type="active site" description="For ring-opening step" evidence="2">
    <location>
        <position position="143"/>
    </location>
</feature>
<dbReference type="NCBIfam" id="TIGR00502">
    <property type="entry name" value="nagB"/>
    <property type="match status" value="1"/>
</dbReference>
<dbReference type="InterPro" id="IPR037171">
    <property type="entry name" value="NagB/RpiA_transferase-like"/>
</dbReference>
<dbReference type="GO" id="GO:0042802">
    <property type="term" value="F:identical protein binding"/>
    <property type="evidence" value="ECO:0007669"/>
    <property type="project" value="TreeGrafter"/>
</dbReference>
<dbReference type="GO" id="GO:0006046">
    <property type="term" value="P:N-acetylglucosamine catabolic process"/>
    <property type="evidence" value="ECO:0007669"/>
    <property type="project" value="UniProtKB-UniRule"/>
</dbReference>
<dbReference type="InterPro" id="IPR006148">
    <property type="entry name" value="Glc/Gal-6P_isomerase"/>
</dbReference>
<comment type="caution">
    <text evidence="2">Lacks conserved residue(s) required for the propagation of feature annotation.</text>
</comment>
<evidence type="ECO:0000256" key="1">
    <source>
        <dbReference type="ARBA" id="ARBA00022801"/>
    </source>
</evidence>
<reference evidence="4 5" key="1">
    <citation type="submission" date="2015-07" db="EMBL/GenBank/DDBJ databases">
        <authorList>
            <person name="Noorani M."/>
        </authorList>
    </citation>
    <scope>NUCLEOTIDE SEQUENCE [LARGE SCALE GENOMIC DNA]</scope>
    <source>
        <strain evidence="4 5">CECT 5088</strain>
    </source>
</reference>
<keyword evidence="2" id="KW-0119">Carbohydrate metabolism</keyword>
<name>A0A0M6XTJ1_9RHOB</name>
<dbReference type="GO" id="GO:0004342">
    <property type="term" value="F:glucosamine-6-phosphate deaminase activity"/>
    <property type="evidence" value="ECO:0007669"/>
    <property type="project" value="UniProtKB-UniRule"/>
</dbReference>
<keyword evidence="1 2" id="KW-0378">Hydrolase</keyword>
<dbReference type="Pfam" id="PF01182">
    <property type="entry name" value="Glucosamine_iso"/>
    <property type="match status" value="1"/>
</dbReference>
<dbReference type="SUPFAM" id="SSF100950">
    <property type="entry name" value="NagB/RpiA/CoA transferase-like"/>
    <property type="match status" value="1"/>
</dbReference>
<dbReference type="HAMAP" id="MF_01241">
    <property type="entry name" value="GlcN6P_deamin"/>
    <property type="match status" value="1"/>
</dbReference>
<gene>
    <name evidence="2 4" type="primary">nagB</name>
    <name evidence="4" type="ORF">JAN5088_02333</name>
</gene>
<dbReference type="GO" id="GO:0019262">
    <property type="term" value="P:N-acetylneuraminate catabolic process"/>
    <property type="evidence" value="ECO:0007669"/>
    <property type="project" value="UniProtKB-UniRule"/>
</dbReference>
<dbReference type="RefSeq" id="WP_055682947.1">
    <property type="nucleotide sequence ID" value="NZ_CXPG01000020.1"/>
</dbReference>
<dbReference type="OrthoDB" id="9791139at2"/>
<dbReference type="GO" id="GO:0005975">
    <property type="term" value="P:carbohydrate metabolic process"/>
    <property type="evidence" value="ECO:0007669"/>
    <property type="project" value="InterPro"/>
</dbReference>
<dbReference type="GO" id="GO:0006043">
    <property type="term" value="P:glucosamine catabolic process"/>
    <property type="evidence" value="ECO:0007669"/>
    <property type="project" value="TreeGrafter"/>
</dbReference>
<sequence length="260" mass="27997">MKVLILNDPEAAIERAGDIVSGAVRARPRTVLGLATGGTMLPLYDDLVARHDAGLLSFAGATTFNLDEYVGLAPDHPCSYHRYMRQAFFDRVDLDRARTHLPRGDVADPQGEAEDYERRITEAGGIDLQILGIGRNGHIGFNEPTASLGSRTRIKTLTDDTRRANQRYFSSFEETPRYAITIGVATILDARATLLLATGEAKAEAVARMVEGPLSAACPASALQLHPNATIVLDAGAASSLTLRSYYETVHPGGQDSAFD</sequence>
<organism evidence="4 5">
    <name type="scientific">Jannaschia rubra</name>
    <dbReference type="NCBI Taxonomy" id="282197"/>
    <lineage>
        <taxon>Bacteria</taxon>
        <taxon>Pseudomonadati</taxon>
        <taxon>Pseudomonadota</taxon>
        <taxon>Alphaproteobacteria</taxon>
        <taxon>Rhodobacterales</taxon>
        <taxon>Roseobacteraceae</taxon>
        <taxon>Jannaschia</taxon>
    </lineage>
</organism>
<protein>
    <recommendedName>
        <fullName evidence="2">Glucosamine-6-phosphate deaminase</fullName>
        <ecNumber evidence="2">3.5.99.6</ecNumber>
    </recommendedName>
    <alternativeName>
        <fullName evidence="2">GlcN6P deaminase</fullName>
        <shortName evidence="2">GNPDA</shortName>
    </alternativeName>
    <alternativeName>
        <fullName evidence="2">Glucosamine-6-phosphate isomerase</fullName>
    </alternativeName>
</protein>
<feature type="active site" description="For ring-opening step" evidence="2">
    <location>
        <position position="136"/>
    </location>
</feature>
<evidence type="ECO:0000313" key="5">
    <source>
        <dbReference type="Proteomes" id="UP000048908"/>
    </source>
</evidence>
<dbReference type="EMBL" id="CXPG01000020">
    <property type="protein sequence ID" value="CTQ33551.1"/>
    <property type="molecule type" value="Genomic_DNA"/>
</dbReference>
<dbReference type="STRING" id="282197.SAMN04488517_102380"/>
<accession>A0A0M6XTJ1</accession>
<comment type="pathway">
    <text evidence="2">Amino-sugar metabolism; N-acetylneuraminate degradation; D-fructose 6-phosphate from N-acetylneuraminate: step 5/5.</text>
</comment>
<dbReference type="AlphaFoldDB" id="A0A0M6XTJ1"/>
<dbReference type="Proteomes" id="UP000048908">
    <property type="component" value="Unassembled WGS sequence"/>
</dbReference>
<feature type="active site" description="Proton acceptor; for ring-opening step" evidence="2">
    <location>
        <position position="138"/>
    </location>
</feature>
<comment type="catalytic activity">
    <reaction evidence="2">
        <text>alpha-D-glucosamine 6-phosphate + H2O = beta-D-fructose 6-phosphate + NH4(+)</text>
        <dbReference type="Rhea" id="RHEA:12172"/>
        <dbReference type="ChEBI" id="CHEBI:15377"/>
        <dbReference type="ChEBI" id="CHEBI:28938"/>
        <dbReference type="ChEBI" id="CHEBI:57634"/>
        <dbReference type="ChEBI" id="CHEBI:75989"/>
        <dbReference type="EC" id="3.5.99.6"/>
    </reaction>
</comment>
<dbReference type="PANTHER" id="PTHR11280:SF5">
    <property type="entry name" value="GLUCOSAMINE-6-PHOSPHATE ISOMERASE"/>
    <property type="match status" value="1"/>
</dbReference>
<feature type="domain" description="Glucosamine/galactosamine-6-phosphate isomerase" evidence="3">
    <location>
        <begin position="13"/>
        <end position="225"/>
    </location>
</feature>
<dbReference type="PROSITE" id="PS01161">
    <property type="entry name" value="GLC_GALNAC_ISOMERASE"/>
    <property type="match status" value="1"/>
</dbReference>
<dbReference type="CDD" id="cd01399">
    <property type="entry name" value="GlcN6P_deaminase"/>
    <property type="match status" value="1"/>
</dbReference>
<dbReference type="UniPathway" id="UPA00629">
    <property type="reaction ID" value="UER00684"/>
</dbReference>
<evidence type="ECO:0000313" key="4">
    <source>
        <dbReference type="EMBL" id="CTQ33551.1"/>
    </source>
</evidence>
<dbReference type="Gene3D" id="3.40.50.1360">
    <property type="match status" value="1"/>
</dbReference>
<dbReference type="InterPro" id="IPR004547">
    <property type="entry name" value="Glucosamine6P_isomerase"/>
</dbReference>